<dbReference type="AlphaFoldDB" id="A0A392TV26"/>
<reference evidence="1 2" key="1">
    <citation type="journal article" date="2018" name="Front. Plant Sci.">
        <title>Red Clover (Trifolium pratense) and Zigzag Clover (T. medium) - A Picture of Genomic Similarities and Differences.</title>
        <authorList>
            <person name="Dluhosova J."/>
            <person name="Istvanek J."/>
            <person name="Nedelnik J."/>
            <person name="Repkova J."/>
        </authorList>
    </citation>
    <scope>NUCLEOTIDE SEQUENCE [LARGE SCALE GENOMIC DNA]</scope>
    <source>
        <strain evidence="2">cv. 10/8</strain>
        <tissue evidence="1">Leaf</tissue>
    </source>
</reference>
<dbReference type="Proteomes" id="UP000265520">
    <property type="component" value="Unassembled WGS sequence"/>
</dbReference>
<organism evidence="1 2">
    <name type="scientific">Trifolium medium</name>
    <dbReference type="NCBI Taxonomy" id="97028"/>
    <lineage>
        <taxon>Eukaryota</taxon>
        <taxon>Viridiplantae</taxon>
        <taxon>Streptophyta</taxon>
        <taxon>Embryophyta</taxon>
        <taxon>Tracheophyta</taxon>
        <taxon>Spermatophyta</taxon>
        <taxon>Magnoliopsida</taxon>
        <taxon>eudicotyledons</taxon>
        <taxon>Gunneridae</taxon>
        <taxon>Pentapetalae</taxon>
        <taxon>rosids</taxon>
        <taxon>fabids</taxon>
        <taxon>Fabales</taxon>
        <taxon>Fabaceae</taxon>
        <taxon>Papilionoideae</taxon>
        <taxon>50 kb inversion clade</taxon>
        <taxon>NPAAA clade</taxon>
        <taxon>Hologalegina</taxon>
        <taxon>IRL clade</taxon>
        <taxon>Trifolieae</taxon>
        <taxon>Trifolium</taxon>
    </lineage>
</organism>
<sequence length="65" mass="7505">GLSASCSEQEHCLVIPSRIIDLLYQARALARYAEHKGIWASSWPRPEQESPQVVVPRHRSKDFRF</sequence>
<evidence type="ECO:0000313" key="2">
    <source>
        <dbReference type="Proteomes" id="UP000265520"/>
    </source>
</evidence>
<comment type="caution">
    <text evidence="1">The sequence shown here is derived from an EMBL/GenBank/DDBJ whole genome shotgun (WGS) entry which is preliminary data.</text>
</comment>
<keyword evidence="2" id="KW-1185">Reference proteome</keyword>
<evidence type="ECO:0000313" key="1">
    <source>
        <dbReference type="EMBL" id="MCI63675.1"/>
    </source>
</evidence>
<protein>
    <submittedName>
        <fullName evidence="1">Uncharacterized protein</fullName>
    </submittedName>
</protein>
<accession>A0A392TV26</accession>
<proteinExistence type="predicted"/>
<feature type="non-terminal residue" evidence="1">
    <location>
        <position position="1"/>
    </location>
</feature>
<dbReference type="EMBL" id="LXQA010641495">
    <property type="protein sequence ID" value="MCI63675.1"/>
    <property type="molecule type" value="Genomic_DNA"/>
</dbReference>
<name>A0A392TV26_9FABA</name>